<feature type="transmembrane region" description="Helical" evidence="15">
    <location>
        <begin position="12"/>
        <end position="34"/>
    </location>
</feature>
<comment type="similarity">
    <text evidence="2">Belongs to the NapC/NirT/NrfH family.</text>
</comment>
<dbReference type="PANTHER" id="PTHR30333:SF1">
    <property type="entry name" value="CYTOCHROME C-TYPE PROTEIN NAPC"/>
    <property type="match status" value="1"/>
</dbReference>
<dbReference type="KEGG" id="pprf:DPRO_2652"/>
<dbReference type="Gene3D" id="1.10.3820.10">
    <property type="entry name" value="Di-heme elbow motif domain"/>
    <property type="match status" value="1"/>
</dbReference>
<feature type="binding site" description="covalent" evidence="13">
    <location>
        <position position="127"/>
    </location>
    <ligand>
        <name>heme</name>
        <dbReference type="ChEBI" id="CHEBI:30413"/>
        <label>3</label>
    </ligand>
</feature>
<dbReference type="PANTHER" id="PTHR30333">
    <property type="entry name" value="CYTOCHROME C-TYPE PROTEIN"/>
    <property type="match status" value="1"/>
</dbReference>
<evidence type="ECO:0000256" key="7">
    <source>
        <dbReference type="ARBA" id="ARBA00022723"/>
    </source>
</evidence>
<dbReference type="GO" id="GO:0019333">
    <property type="term" value="P:denitrification pathway"/>
    <property type="evidence" value="ECO:0007669"/>
    <property type="project" value="InterPro"/>
</dbReference>
<evidence type="ECO:0000256" key="2">
    <source>
        <dbReference type="ARBA" id="ARBA00007395"/>
    </source>
</evidence>
<dbReference type="Pfam" id="PF03264">
    <property type="entry name" value="Cytochrom_NNT"/>
    <property type="match status" value="1"/>
</dbReference>
<feature type="binding site" description="covalent" evidence="13">
    <location>
        <position position="43"/>
    </location>
    <ligand>
        <name>heme</name>
        <dbReference type="ChEBI" id="CHEBI:30413"/>
        <label>1</label>
    </ligand>
</feature>
<feature type="binding site" evidence="13">
    <location>
        <position position="97"/>
    </location>
    <ligand>
        <name>a menaquinol</name>
        <dbReference type="ChEBI" id="CHEBI:18151"/>
    </ligand>
</feature>
<feature type="binding site" description="covalent" evidence="13">
    <location>
        <position position="162"/>
    </location>
    <ligand>
        <name>heme</name>
        <dbReference type="ChEBI" id="CHEBI:30413"/>
        <label>4</label>
    </ligand>
</feature>
<evidence type="ECO:0000256" key="13">
    <source>
        <dbReference type="PIRSR" id="PIRSR000013-1"/>
    </source>
</evidence>
<dbReference type="Proteomes" id="UP000219215">
    <property type="component" value="Chromosome DPRO"/>
</dbReference>
<evidence type="ECO:0000256" key="6">
    <source>
        <dbReference type="ARBA" id="ARBA00022692"/>
    </source>
</evidence>
<comment type="subcellular location">
    <subcellularLocation>
        <location evidence="1">Cell membrane</location>
        <topology evidence="1">Single-pass membrane protein</topology>
    </subcellularLocation>
</comment>
<evidence type="ECO:0000256" key="15">
    <source>
        <dbReference type="SAM" id="Phobius"/>
    </source>
</evidence>
<feature type="binding site" description="axial binding residue" evidence="14">
    <location>
        <position position="49"/>
    </location>
    <ligand>
        <name>heme</name>
        <dbReference type="ChEBI" id="CHEBI:30413"/>
        <label>1</label>
    </ligand>
    <ligandPart>
        <name>Fe</name>
        <dbReference type="ChEBI" id="CHEBI:18248"/>
    </ligandPart>
</feature>
<feature type="binding site" description="covalent" evidence="13">
    <location>
        <position position="46"/>
    </location>
    <ligand>
        <name>heme</name>
        <dbReference type="ChEBI" id="CHEBI:30413"/>
        <label>1</label>
    </ligand>
</feature>
<dbReference type="GO" id="GO:0005886">
    <property type="term" value="C:plasma membrane"/>
    <property type="evidence" value="ECO:0007669"/>
    <property type="project" value="UniProtKB-SubCell"/>
</dbReference>
<gene>
    <name evidence="17" type="ORF">DPRO_2652</name>
</gene>
<sequence length="189" mass="21345">MADSEKRLSRKLLPGMLVGVVLTITVILASGYMIQVTNTDEFCVSCHVMTPFRTAWKKETHGGANAKGLEAQCVDCHLPHGGFVEYVTAKAYTGTRDIIMNMIIDPYTYDWAGRAKFRREFTYDNACRKCHVNLEPKGMRTSGILAHRQYLIGDLDKRCVDCHEHVGHKNMVTEINNYFKQSPQVAGKE</sequence>
<evidence type="ECO:0000256" key="12">
    <source>
        <dbReference type="PIRNR" id="PIRNR000013"/>
    </source>
</evidence>
<keyword evidence="6 15" id="KW-0812">Transmembrane</keyword>
<organism evidence="17 18">
    <name type="scientific">Pseudodesulfovibrio profundus</name>
    <dbReference type="NCBI Taxonomy" id="57320"/>
    <lineage>
        <taxon>Bacteria</taxon>
        <taxon>Pseudomonadati</taxon>
        <taxon>Thermodesulfobacteriota</taxon>
        <taxon>Desulfovibrionia</taxon>
        <taxon>Desulfovibrionales</taxon>
        <taxon>Desulfovibrionaceae</taxon>
    </lineage>
</organism>
<dbReference type="EMBL" id="LT907975">
    <property type="protein sequence ID" value="SOB59561.1"/>
    <property type="molecule type" value="Genomic_DNA"/>
</dbReference>
<evidence type="ECO:0000256" key="14">
    <source>
        <dbReference type="PIRSR" id="PIRSR000013-2"/>
    </source>
</evidence>
<keyword evidence="10 12" id="KW-0408">Iron</keyword>
<feature type="binding site" description="axial binding residue" evidence="14">
    <location>
        <position position="131"/>
    </location>
    <ligand>
        <name>heme</name>
        <dbReference type="ChEBI" id="CHEBI:30413"/>
        <label>3</label>
    </ligand>
    <ligandPart>
        <name>Fe</name>
        <dbReference type="ChEBI" id="CHEBI:18248"/>
    </ligandPart>
</feature>
<dbReference type="OrthoDB" id="9782159at2"/>
<feature type="binding site" description="covalent" evidence="13">
    <location>
        <position position="76"/>
    </location>
    <ligand>
        <name>heme</name>
        <dbReference type="ChEBI" id="CHEBI:30413"/>
        <label>2</label>
    </ligand>
</feature>
<keyword evidence="9 15" id="KW-1133">Transmembrane helix</keyword>
<feature type="domain" description="NapC/NirT cytochrome c N-terminal" evidence="16">
    <location>
        <begin position="16"/>
        <end position="170"/>
    </location>
</feature>
<dbReference type="GO" id="GO:0046872">
    <property type="term" value="F:metal ion binding"/>
    <property type="evidence" value="ECO:0007669"/>
    <property type="project" value="UniProtKB-KW"/>
</dbReference>
<feature type="binding site" description="covalent" evidence="13">
    <location>
        <position position="130"/>
    </location>
    <ligand>
        <name>heme</name>
        <dbReference type="ChEBI" id="CHEBI:30413"/>
        <label>3</label>
    </ligand>
</feature>
<evidence type="ECO:0000256" key="5">
    <source>
        <dbReference type="ARBA" id="ARBA00022617"/>
    </source>
</evidence>
<evidence type="ECO:0000256" key="8">
    <source>
        <dbReference type="ARBA" id="ARBA00022982"/>
    </source>
</evidence>
<protein>
    <recommendedName>
        <fullName evidence="12">Cytochrome c-type protein</fullName>
    </recommendedName>
</protein>
<evidence type="ECO:0000256" key="1">
    <source>
        <dbReference type="ARBA" id="ARBA00004162"/>
    </source>
</evidence>
<dbReference type="SUPFAM" id="SSF48695">
    <property type="entry name" value="Multiheme cytochromes"/>
    <property type="match status" value="1"/>
</dbReference>
<dbReference type="GO" id="GO:0009055">
    <property type="term" value="F:electron transfer activity"/>
    <property type="evidence" value="ECO:0007669"/>
    <property type="project" value="TreeGrafter"/>
</dbReference>
<feature type="binding site" description="axial binding residue" evidence="14">
    <location>
        <position position="168"/>
    </location>
    <ligand>
        <name>heme</name>
        <dbReference type="ChEBI" id="CHEBI:30413"/>
        <label>2</label>
    </ligand>
    <ligandPart>
        <name>Fe</name>
        <dbReference type="ChEBI" id="CHEBI:18248"/>
    </ligandPart>
</feature>
<accession>A0A2C8FCD0</accession>
<comment type="PTM">
    <text evidence="12">Binds 4 heme groups per subunit.</text>
</comment>
<evidence type="ECO:0000256" key="10">
    <source>
        <dbReference type="ARBA" id="ARBA00023004"/>
    </source>
</evidence>
<dbReference type="GO" id="GO:0009061">
    <property type="term" value="P:anaerobic respiration"/>
    <property type="evidence" value="ECO:0007669"/>
    <property type="project" value="TreeGrafter"/>
</dbReference>
<evidence type="ECO:0000256" key="9">
    <source>
        <dbReference type="ARBA" id="ARBA00022989"/>
    </source>
</evidence>
<keyword evidence="7 12" id="KW-0479">Metal-binding</keyword>
<evidence type="ECO:0000256" key="4">
    <source>
        <dbReference type="ARBA" id="ARBA00022475"/>
    </source>
</evidence>
<dbReference type="PIRSF" id="PIRSF000013">
    <property type="entry name" value="4_hem_cytochrm_NapC"/>
    <property type="match status" value="1"/>
</dbReference>
<dbReference type="InterPro" id="IPR024717">
    <property type="entry name" value="NapC/NirT/NrfH"/>
</dbReference>
<dbReference type="RefSeq" id="WP_097012421.1">
    <property type="nucleotide sequence ID" value="NZ_LT907975.1"/>
</dbReference>
<feature type="binding site" description="covalent" evidence="13">
    <location>
        <position position="159"/>
    </location>
    <ligand>
        <name>heme</name>
        <dbReference type="ChEBI" id="CHEBI:30413"/>
        <label>4</label>
    </ligand>
</feature>
<proteinExistence type="inferred from homology"/>
<evidence type="ECO:0000256" key="11">
    <source>
        <dbReference type="ARBA" id="ARBA00023136"/>
    </source>
</evidence>
<feature type="binding site" description="axial binding residue" evidence="14">
    <location>
        <position position="163"/>
    </location>
    <ligand>
        <name>heme</name>
        <dbReference type="ChEBI" id="CHEBI:30413"/>
        <label>4</label>
    </ligand>
    <ligandPart>
        <name>Fe</name>
        <dbReference type="ChEBI" id="CHEBI:18248"/>
    </ligandPart>
</feature>
<feature type="binding site" description="axial binding residue" evidence="14">
    <location>
        <position position="97"/>
    </location>
    <ligand>
        <name>heme</name>
        <dbReference type="ChEBI" id="CHEBI:30413"/>
        <label>1</label>
    </ligand>
    <ligandPart>
        <name>Fe</name>
        <dbReference type="ChEBI" id="CHEBI:18248"/>
    </ligandPart>
</feature>
<dbReference type="GO" id="GO:0020037">
    <property type="term" value="F:heme binding"/>
    <property type="evidence" value="ECO:0007669"/>
    <property type="project" value="InterPro"/>
</dbReference>
<keyword evidence="11 15" id="KW-0472">Membrane</keyword>
<reference evidence="18" key="1">
    <citation type="submission" date="2017-09" db="EMBL/GenBank/DDBJ databases">
        <authorList>
            <person name="Regsiter A."/>
            <person name="William W."/>
        </authorList>
    </citation>
    <scope>NUCLEOTIDE SEQUENCE [LARGE SCALE GENOMIC DNA]</scope>
    <source>
        <strain evidence="18">500-1</strain>
    </source>
</reference>
<keyword evidence="18" id="KW-1185">Reference proteome</keyword>
<comment type="cofactor">
    <cofactor evidence="13">
        <name>heme</name>
        <dbReference type="ChEBI" id="CHEBI:30413"/>
    </cofactor>
    <text evidence="13">Binds 4 heme groups per subunit.</text>
</comment>
<feature type="binding site" description="axial binding residue" evidence="14">
    <location>
        <position position="77"/>
    </location>
    <ligand>
        <name>heme</name>
        <dbReference type="ChEBI" id="CHEBI:30413"/>
        <label>2</label>
    </ligand>
    <ligandPart>
        <name>Fe</name>
        <dbReference type="ChEBI" id="CHEBI:18248"/>
    </ligandPart>
</feature>
<dbReference type="AlphaFoldDB" id="A0A2C8FCD0"/>
<keyword evidence="4" id="KW-1003">Cell membrane</keyword>
<dbReference type="InterPro" id="IPR038266">
    <property type="entry name" value="NapC/NirT_cytc_sf"/>
</dbReference>
<feature type="binding site" description="covalent" evidence="13">
    <location>
        <position position="73"/>
    </location>
    <ligand>
        <name>heme</name>
        <dbReference type="ChEBI" id="CHEBI:30413"/>
        <label>2</label>
    </ligand>
</feature>
<dbReference type="InterPro" id="IPR036280">
    <property type="entry name" value="Multihaem_cyt_sf"/>
</dbReference>
<dbReference type="InterPro" id="IPR051174">
    <property type="entry name" value="Cytochrome_c-type_ET"/>
</dbReference>
<dbReference type="InterPro" id="IPR005126">
    <property type="entry name" value="NapC/NirT_cyt_c_N"/>
</dbReference>
<keyword evidence="5 12" id="KW-0349">Heme</keyword>
<keyword evidence="3 12" id="KW-0813">Transport</keyword>
<name>A0A2C8FCD0_9BACT</name>
<evidence type="ECO:0000259" key="16">
    <source>
        <dbReference type="Pfam" id="PF03264"/>
    </source>
</evidence>
<evidence type="ECO:0000313" key="17">
    <source>
        <dbReference type="EMBL" id="SOB59561.1"/>
    </source>
</evidence>
<keyword evidence="8 12" id="KW-0249">Electron transport</keyword>
<evidence type="ECO:0000256" key="3">
    <source>
        <dbReference type="ARBA" id="ARBA00022448"/>
    </source>
</evidence>
<evidence type="ECO:0000313" key="18">
    <source>
        <dbReference type="Proteomes" id="UP000219215"/>
    </source>
</evidence>
<feature type="binding site" evidence="13">
    <location>
        <position position="90"/>
    </location>
    <ligand>
        <name>a menaquinol</name>
        <dbReference type="ChEBI" id="CHEBI:18151"/>
    </ligand>
</feature>